<protein>
    <submittedName>
        <fullName evidence="1">Uncharacterized protein</fullName>
    </submittedName>
</protein>
<dbReference type="RefSeq" id="WP_163461693.1">
    <property type="nucleotide sequence ID" value="NZ_JAAAMG010000003.1"/>
</dbReference>
<reference evidence="1 2" key="1">
    <citation type="submission" date="2020-01" db="EMBL/GenBank/DDBJ databases">
        <title>Jiella pacifica sp. nov.</title>
        <authorList>
            <person name="Xue Z."/>
            <person name="Zhu S."/>
            <person name="Chen J."/>
            <person name="Yang J."/>
        </authorList>
    </citation>
    <scope>NUCLEOTIDE SEQUENCE [LARGE SCALE GENOMIC DNA]</scope>
    <source>
        <strain evidence="1 2">40Bstr34</strain>
    </source>
</reference>
<sequence>MYTRLTVLTILIALFGLGMSYLVQRPAPATSTSFVASVSGGTCDYSSGTLCRINRAGPGVQAKF</sequence>
<accession>A0A6N9SYG7</accession>
<dbReference type="EMBL" id="JAAAMG010000003">
    <property type="protein sequence ID" value="NDW03861.1"/>
    <property type="molecule type" value="Genomic_DNA"/>
</dbReference>
<evidence type="ECO:0000313" key="1">
    <source>
        <dbReference type="EMBL" id="NDW03861.1"/>
    </source>
</evidence>
<evidence type="ECO:0000313" key="2">
    <source>
        <dbReference type="Proteomes" id="UP000469011"/>
    </source>
</evidence>
<organism evidence="1 2">
    <name type="scientific">Jiella pacifica</name>
    <dbReference type="NCBI Taxonomy" id="2696469"/>
    <lineage>
        <taxon>Bacteria</taxon>
        <taxon>Pseudomonadati</taxon>
        <taxon>Pseudomonadota</taxon>
        <taxon>Alphaproteobacteria</taxon>
        <taxon>Hyphomicrobiales</taxon>
        <taxon>Aurantimonadaceae</taxon>
        <taxon>Jiella</taxon>
    </lineage>
</organism>
<proteinExistence type="predicted"/>
<keyword evidence="2" id="KW-1185">Reference proteome</keyword>
<dbReference type="Proteomes" id="UP000469011">
    <property type="component" value="Unassembled WGS sequence"/>
</dbReference>
<name>A0A6N9SYG7_9HYPH</name>
<dbReference type="AlphaFoldDB" id="A0A6N9SYG7"/>
<gene>
    <name evidence="1" type="ORF">GTK09_05410</name>
</gene>
<comment type="caution">
    <text evidence="1">The sequence shown here is derived from an EMBL/GenBank/DDBJ whole genome shotgun (WGS) entry which is preliminary data.</text>
</comment>